<evidence type="ECO:0000313" key="1">
    <source>
        <dbReference type="EMBL" id="PBK71987.1"/>
    </source>
</evidence>
<accession>A0A2H3C591</accession>
<organism evidence="1 2">
    <name type="scientific">Armillaria solidipes</name>
    <dbReference type="NCBI Taxonomy" id="1076256"/>
    <lineage>
        <taxon>Eukaryota</taxon>
        <taxon>Fungi</taxon>
        <taxon>Dikarya</taxon>
        <taxon>Basidiomycota</taxon>
        <taxon>Agaricomycotina</taxon>
        <taxon>Agaricomycetes</taxon>
        <taxon>Agaricomycetidae</taxon>
        <taxon>Agaricales</taxon>
        <taxon>Marasmiineae</taxon>
        <taxon>Physalacriaceae</taxon>
        <taxon>Armillaria</taxon>
    </lineage>
</organism>
<evidence type="ECO:0000313" key="2">
    <source>
        <dbReference type="Proteomes" id="UP000218334"/>
    </source>
</evidence>
<keyword evidence="2" id="KW-1185">Reference proteome</keyword>
<dbReference type="AlphaFoldDB" id="A0A2H3C591"/>
<name>A0A2H3C591_9AGAR</name>
<proteinExistence type="predicted"/>
<dbReference type="Proteomes" id="UP000218334">
    <property type="component" value="Unassembled WGS sequence"/>
</dbReference>
<protein>
    <submittedName>
        <fullName evidence="1">Uncharacterized protein</fullName>
    </submittedName>
</protein>
<dbReference type="EMBL" id="KZ293423">
    <property type="protein sequence ID" value="PBK71987.1"/>
    <property type="molecule type" value="Genomic_DNA"/>
</dbReference>
<reference evidence="2" key="1">
    <citation type="journal article" date="2017" name="Nat. Ecol. Evol.">
        <title>Genome expansion and lineage-specific genetic innovations in the forest pathogenic fungi Armillaria.</title>
        <authorList>
            <person name="Sipos G."/>
            <person name="Prasanna A.N."/>
            <person name="Walter M.C."/>
            <person name="O'Connor E."/>
            <person name="Balint B."/>
            <person name="Krizsan K."/>
            <person name="Kiss B."/>
            <person name="Hess J."/>
            <person name="Varga T."/>
            <person name="Slot J."/>
            <person name="Riley R."/>
            <person name="Boka B."/>
            <person name="Rigling D."/>
            <person name="Barry K."/>
            <person name="Lee J."/>
            <person name="Mihaltcheva S."/>
            <person name="LaButti K."/>
            <person name="Lipzen A."/>
            <person name="Waldron R."/>
            <person name="Moloney N.M."/>
            <person name="Sperisen C."/>
            <person name="Kredics L."/>
            <person name="Vagvoelgyi C."/>
            <person name="Patrignani A."/>
            <person name="Fitzpatrick D."/>
            <person name="Nagy I."/>
            <person name="Doyle S."/>
            <person name="Anderson J.B."/>
            <person name="Grigoriev I.V."/>
            <person name="Gueldener U."/>
            <person name="Muensterkoetter M."/>
            <person name="Nagy L.G."/>
        </authorList>
    </citation>
    <scope>NUCLEOTIDE SEQUENCE [LARGE SCALE GENOMIC DNA]</scope>
    <source>
        <strain evidence="2">28-4</strain>
    </source>
</reference>
<gene>
    <name evidence="1" type="ORF">ARMSODRAFT_1016975</name>
</gene>
<sequence>MVSIPEFTYSHIPGALDWHFPPRMLLSPTDNREHAELEARADGIVALYKLPPAFGANFIGATRRIWRAMQNGDDQDEYVIGLFPPDSKFIVNVGGKKHIYPLHKFVQRWTCSCASLPSVAPVDRTFRSMTLNEGKALYEYLYTGDSTLVLGALLDVTGIPEYAMTNPITFGRRWSTLTNFMMETMSPEKLELTGCKIMVFAEQISFMSIRDDKLWDTVNLAWYLLRCAYPAGRYCIPDDWRDRSNAAWSQAHELYGKSYDAKMCSMSSMEFGRRFDLHTMYNARM</sequence>